<dbReference type="PANTHER" id="PTHR30469">
    <property type="entry name" value="MULTIDRUG RESISTANCE PROTEIN MDTA"/>
    <property type="match status" value="1"/>
</dbReference>
<dbReference type="GO" id="GO:0015562">
    <property type="term" value="F:efflux transmembrane transporter activity"/>
    <property type="evidence" value="ECO:0007669"/>
    <property type="project" value="TreeGrafter"/>
</dbReference>
<evidence type="ECO:0000256" key="2">
    <source>
        <dbReference type="SAM" id="Coils"/>
    </source>
</evidence>
<dbReference type="SUPFAM" id="SSF111369">
    <property type="entry name" value="HlyD-like secretion proteins"/>
    <property type="match status" value="2"/>
</dbReference>
<dbReference type="GO" id="GO:1990281">
    <property type="term" value="C:efflux pump complex"/>
    <property type="evidence" value="ECO:0007669"/>
    <property type="project" value="TreeGrafter"/>
</dbReference>
<dbReference type="NCBIfam" id="TIGR01730">
    <property type="entry name" value="RND_mfp"/>
    <property type="match status" value="1"/>
</dbReference>
<gene>
    <name evidence="6" type="primary">macA_5</name>
    <name evidence="6" type="ORF">Mal4_47260</name>
</gene>
<feature type="coiled-coil region" evidence="2">
    <location>
        <begin position="196"/>
        <end position="223"/>
    </location>
</feature>
<dbReference type="Pfam" id="PF25881">
    <property type="entry name" value="HH_YBHG"/>
    <property type="match status" value="1"/>
</dbReference>
<dbReference type="AlphaFoldDB" id="A0A517ZD56"/>
<sequence>MTDVQTQRFRGGADSQRNATSGPPARYLIAAGVAILVLVAAVSQIPSATTAGESESTASSNRLLPVRTIELTSITELETRHTFTGVVEPARTSQLGFERSGRVLELLVDEGERVEADQPLARLDTQALEIRSRELEAKRLEARAILAELRRGPREETIAAARANVEQFQAELELWTVTCSRNDRLRQNDAITEQQYDNARLNMSAARARLSAAKSQLRELEEGTRQEQLDAQDAVVAQLDANLALVETDLEKSVLRAPFAGTISKRLIDEGTVTSATATVFELVDTDHLEARIGLPADVASRLQPGQEKGLRKGTQHLAGRIRAVRPVLDPVTRTQVVIIDIVDDASRQTVPGEVVRLDITETGDADGFWVPLSALAQGPRGLWSLYAVDPASADAQAAEANNARVERRTVEVVHTEEDQALVRGTVYDGDRIVVNGLHRIVPGQLVRVVDDSIDGESPSMPTNLKRHSG</sequence>
<evidence type="ECO:0000256" key="1">
    <source>
        <dbReference type="ARBA" id="ARBA00009477"/>
    </source>
</evidence>
<dbReference type="Gene3D" id="2.40.420.20">
    <property type="match status" value="1"/>
</dbReference>
<keyword evidence="4" id="KW-1133">Transmembrane helix</keyword>
<keyword evidence="4" id="KW-0812">Transmembrane</keyword>
<dbReference type="Gene3D" id="2.40.50.100">
    <property type="match status" value="2"/>
</dbReference>
<name>A0A517ZD56_9PLAN</name>
<dbReference type="Proteomes" id="UP000320496">
    <property type="component" value="Chromosome"/>
</dbReference>
<dbReference type="KEGG" id="mri:Mal4_47260"/>
<feature type="transmembrane region" description="Helical" evidence="4">
    <location>
        <begin position="27"/>
        <end position="45"/>
    </location>
</feature>
<evidence type="ECO:0000313" key="7">
    <source>
        <dbReference type="Proteomes" id="UP000320496"/>
    </source>
</evidence>
<keyword evidence="7" id="KW-1185">Reference proteome</keyword>
<evidence type="ECO:0000256" key="3">
    <source>
        <dbReference type="SAM" id="MobiDB-lite"/>
    </source>
</evidence>
<dbReference type="RefSeq" id="WP_197443730.1">
    <property type="nucleotide sequence ID" value="NZ_CP036275.1"/>
</dbReference>
<evidence type="ECO:0000313" key="6">
    <source>
        <dbReference type="EMBL" id="QDU40370.1"/>
    </source>
</evidence>
<reference evidence="6 7" key="1">
    <citation type="submission" date="2019-02" db="EMBL/GenBank/DDBJ databases">
        <title>Deep-cultivation of Planctomycetes and their phenomic and genomic characterization uncovers novel biology.</title>
        <authorList>
            <person name="Wiegand S."/>
            <person name="Jogler M."/>
            <person name="Boedeker C."/>
            <person name="Pinto D."/>
            <person name="Vollmers J."/>
            <person name="Rivas-Marin E."/>
            <person name="Kohn T."/>
            <person name="Peeters S.H."/>
            <person name="Heuer A."/>
            <person name="Rast P."/>
            <person name="Oberbeckmann S."/>
            <person name="Bunk B."/>
            <person name="Jeske O."/>
            <person name="Meyerdierks A."/>
            <person name="Storesund J.E."/>
            <person name="Kallscheuer N."/>
            <person name="Luecker S."/>
            <person name="Lage O.M."/>
            <person name="Pohl T."/>
            <person name="Merkel B.J."/>
            <person name="Hornburger P."/>
            <person name="Mueller R.-W."/>
            <person name="Bruemmer F."/>
            <person name="Labrenz M."/>
            <person name="Spormann A.M."/>
            <person name="Op den Camp H."/>
            <person name="Overmann J."/>
            <person name="Amann R."/>
            <person name="Jetten M.S.M."/>
            <person name="Mascher T."/>
            <person name="Medema M.H."/>
            <person name="Devos D.P."/>
            <person name="Kaster A.-K."/>
            <person name="Ovreas L."/>
            <person name="Rohde M."/>
            <person name="Galperin M.Y."/>
            <person name="Jogler C."/>
        </authorList>
    </citation>
    <scope>NUCLEOTIDE SEQUENCE [LARGE SCALE GENOMIC DNA]</scope>
    <source>
        <strain evidence="6 7">Mal4</strain>
    </source>
</reference>
<keyword evidence="2" id="KW-0175">Coiled coil</keyword>
<dbReference type="PANTHER" id="PTHR30469:SF11">
    <property type="entry name" value="BLL4320 PROTEIN"/>
    <property type="match status" value="1"/>
</dbReference>
<dbReference type="Gene3D" id="2.40.30.170">
    <property type="match status" value="1"/>
</dbReference>
<dbReference type="EMBL" id="CP036275">
    <property type="protein sequence ID" value="QDU40370.1"/>
    <property type="molecule type" value="Genomic_DNA"/>
</dbReference>
<feature type="domain" description="YbhG-like alpha-helical hairpin" evidence="5">
    <location>
        <begin position="138"/>
        <end position="251"/>
    </location>
</feature>
<evidence type="ECO:0000256" key="4">
    <source>
        <dbReference type="SAM" id="Phobius"/>
    </source>
</evidence>
<protein>
    <submittedName>
        <fullName evidence="6">Macrolide export protein MacA</fullName>
    </submittedName>
</protein>
<comment type="similarity">
    <text evidence="1">Belongs to the membrane fusion protein (MFP) (TC 8.A.1) family.</text>
</comment>
<accession>A0A517ZD56</accession>
<dbReference type="Gene3D" id="1.10.287.470">
    <property type="entry name" value="Helix hairpin bin"/>
    <property type="match status" value="3"/>
</dbReference>
<organism evidence="6 7">
    <name type="scientific">Maioricimonas rarisocia</name>
    <dbReference type="NCBI Taxonomy" id="2528026"/>
    <lineage>
        <taxon>Bacteria</taxon>
        <taxon>Pseudomonadati</taxon>
        <taxon>Planctomycetota</taxon>
        <taxon>Planctomycetia</taxon>
        <taxon>Planctomycetales</taxon>
        <taxon>Planctomycetaceae</taxon>
        <taxon>Maioricimonas</taxon>
    </lineage>
</organism>
<proteinExistence type="inferred from homology"/>
<dbReference type="InterPro" id="IPR059052">
    <property type="entry name" value="HH_YbhG-like"/>
</dbReference>
<feature type="region of interest" description="Disordered" evidence="3">
    <location>
        <begin position="1"/>
        <end position="22"/>
    </location>
</feature>
<keyword evidence="4" id="KW-0472">Membrane</keyword>
<dbReference type="InterPro" id="IPR006143">
    <property type="entry name" value="RND_pump_MFP"/>
</dbReference>
<evidence type="ECO:0000259" key="5">
    <source>
        <dbReference type="Pfam" id="PF25881"/>
    </source>
</evidence>